<dbReference type="AlphaFoldDB" id="D5C004"/>
<accession>D5C004</accession>
<keyword evidence="2" id="KW-1185">Reference proteome</keyword>
<dbReference type="Proteomes" id="UP000001844">
    <property type="component" value="Chromosome"/>
</dbReference>
<dbReference type="HOGENOM" id="CLU_3293103_0_0_6"/>
<evidence type="ECO:0000313" key="2">
    <source>
        <dbReference type="Proteomes" id="UP000001844"/>
    </source>
</evidence>
<reference evidence="2" key="1">
    <citation type="submission" date="2010-04" db="EMBL/GenBank/DDBJ databases">
        <title>Complete genome sequence of Nitrosococcus halophilus Nc4, a salt-adapted, aerobic obligate ammonia-oxidizing sulfur purple bacterium.</title>
        <authorList>
            <consortium name="US DOE Joint Genome Institute"/>
            <person name="Campbell M.A."/>
            <person name="Malfatti S.A."/>
            <person name="Chain P.S.G."/>
            <person name="Heidelberg J.F."/>
            <person name="Ward B.B."/>
            <person name="Klotz M.G."/>
        </authorList>
    </citation>
    <scope>NUCLEOTIDE SEQUENCE [LARGE SCALE GENOMIC DNA]</scope>
    <source>
        <strain evidence="2">Nc4</strain>
    </source>
</reference>
<organism evidence="1 2">
    <name type="scientific">Nitrosococcus halophilus (strain Nc4)</name>
    <dbReference type="NCBI Taxonomy" id="472759"/>
    <lineage>
        <taxon>Bacteria</taxon>
        <taxon>Pseudomonadati</taxon>
        <taxon>Pseudomonadota</taxon>
        <taxon>Gammaproteobacteria</taxon>
        <taxon>Chromatiales</taxon>
        <taxon>Chromatiaceae</taxon>
        <taxon>Nitrosococcus</taxon>
    </lineage>
</organism>
<dbReference type="EMBL" id="CP001798">
    <property type="protein sequence ID" value="ADE16251.1"/>
    <property type="molecule type" value="Genomic_DNA"/>
</dbReference>
<evidence type="ECO:0000313" key="1">
    <source>
        <dbReference type="EMBL" id="ADE16251.1"/>
    </source>
</evidence>
<dbReference type="STRING" id="472759.Nhal_3200"/>
<proteinExistence type="predicted"/>
<gene>
    <name evidence="1" type="ordered locus">Nhal_3200</name>
</gene>
<dbReference type="KEGG" id="nhl:Nhal_3200"/>
<protein>
    <submittedName>
        <fullName evidence="1">Uncharacterized protein</fullName>
    </submittedName>
</protein>
<sequence length="40" mass="4211">MVKGVLVKSIELFAQIDFQGTLANRGCGSRAISDGQVCVV</sequence>
<name>D5C004_NITHN</name>